<dbReference type="Pfam" id="PF21275">
    <property type="entry name" value="Thi_PPkinase_C"/>
    <property type="match status" value="1"/>
</dbReference>
<keyword evidence="3 7" id="KW-0418">Kinase</keyword>
<dbReference type="Gene3D" id="3.40.50.10240">
    <property type="entry name" value="Thiamin pyrophosphokinase, catalytic domain"/>
    <property type="match status" value="1"/>
</dbReference>
<dbReference type="InterPro" id="IPR053149">
    <property type="entry name" value="TPK"/>
</dbReference>
<dbReference type="InterPro" id="IPR036759">
    <property type="entry name" value="TPK_catalytic_sf"/>
</dbReference>
<dbReference type="GO" id="GO:0009229">
    <property type="term" value="P:thiamine diphosphate biosynthetic process"/>
    <property type="evidence" value="ECO:0007669"/>
    <property type="project" value="InterPro"/>
</dbReference>
<accession>A0A644ZET7</accession>
<dbReference type="GO" id="GO:0005524">
    <property type="term" value="F:ATP binding"/>
    <property type="evidence" value="ECO:0007669"/>
    <property type="project" value="UniProtKB-KW"/>
</dbReference>
<dbReference type="GO" id="GO:0004788">
    <property type="term" value="F:thiamine diphosphokinase activity"/>
    <property type="evidence" value="ECO:0007669"/>
    <property type="project" value="UniProtKB-EC"/>
</dbReference>
<evidence type="ECO:0000256" key="1">
    <source>
        <dbReference type="ARBA" id="ARBA00022679"/>
    </source>
</evidence>
<comment type="caution">
    <text evidence="7">The sequence shown here is derived from an EMBL/GenBank/DDBJ whole genome shotgun (WGS) entry which is preliminary data.</text>
</comment>
<dbReference type="InterPro" id="IPR049442">
    <property type="entry name" value="Thi_PPkinase-like_C"/>
</dbReference>
<dbReference type="Pfam" id="PF04263">
    <property type="entry name" value="TPK_catalytic"/>
    <property type="match status" value="1"/>
</dbReference>
<name>A0A644ZET7_9ZZZZ</name>
<reference evidence="7" key="1">
    <citation type="submission" date="2019-08" db="EMBL/GenBank/DDBJ databases">
        <authorList>
            <person name="Kucharzyk K."/>
            <person name="Murdoch R.W."/>
            <person name="Higgins S."/>
            <person name="Loffler F."/>
        </authorList>
    </citation>
    <scope>NUCLEOTIDE SEQUENCE</scope>
</reference>
<evidence type="ECO:0000313" key="7">
    <source>
        <dbReference type="EMBL" id="MPM39392.1"/>
    </source>
</evidence>
<keyword evidence="2" id="KW-0547">Nucleotide-binding</keyword>
<keyword evidence="1 7" id="KW-0808">Transferase</keyword>
<evidence type="ECO:0000256" key="2">
    <source>
        <dbReference type="ARBA" id="ARBA00022741"/>
    </source>
</evidence>
<dbReference type="GO" id="GO:0016301">
    <property type="term" value="F:kinase activity"/>
    <property type="evidence" value="ECO:0007669"/>
    <property type="project" value="UniProtKB-KW"/>
</dbReference>
<dbReference type="SUPFAM" id="SSF63999">
    <property type="entry name" value="Thiamin pyrophosphokinase, catalytic domain"/>
    <property type="match status" value="1"/>
</dbReference>
<proteinExistence type="predicted"/>
<evidence type="ECO:0000256" key="4">
    <source>
        <dbReference type="ARBA" id="ARBA00022840"/>
    </source>
</evidence>
<protein>
    <submittedName>
        <fullName evidence="7">Thiamine pyrophosphokinase</fullName>
        <ecNumber evidence="7">2.7.6.2</ecNumber>
    </submittedName>
</protein>
<evidence type="ECO:0000259" key="5">
    <source>
        <dbReference type="Pfam" id="PF04263"/>
    </source>
</evidence>
<dbReference type="PANTHER" id="PTHR41299:SF1">
    <property type="entry name" value="THIAMINE PYROPHOSPHOKINASE"/>
    <property type="match status" value="1"/>
</dbReference>
<organism evidence="7">
    <name type="scientific">bioreactor metagenome</name>
    <dbReference type="NCBI Taxonomy" id="1076179"/>
    <lineage>
        <taxon>unclassified sequences</taxon>
        <taxon>metagenomes</taxon>
        <taxon>ecological metagenomes</taxon>
    </lineage>
</organism>
<sequence>MKEIVILADGEFPEHKLPLGLLRESKCVVCCDGAAASLDKAGMTPFAIVGDLDSLDDKLRQKYAHILIFDSCQETNDLTKAFRYSLSFDPKSITILGATGKREDHTLGNIYLLCDYAAETKSELTMCTNHGIFRVIQKSGIYDSCAGMQVSFFSMEVEQRVRSKGLKYPLDDVIFDKWWKATLNECKGDHFELELSLDAPLIMYSSHK</sequence>
<dbReference type="EC" id="2.7.6.2" evidence="7"/>
<keyword evidence="4" id="KW-0067">ATP-binding</keyword>
<dbReference type="PANTHER" id="PTHR41299">
    <property type="entry name" value="THIAMINE PYROPHOSPHOKINASE"/>
    <property type="match status" value="1"/>
</dbReference>
<gene>
    <name evidence="7" type="primary">thiN_11</name>
    <name evidence="7" type="ORF">SDC9_86025</name>
</gene>
<evidence type="ECO:0000259" key="6">
    <source>
        <dbReference type="Pfam" id="PF21275"/>
    </source>
</evidence>
<dbReference type="GO" id="GO:0006772">
    <property type="term" value="P:thiamine metabolic process"/>
    <property type="evidence" value="ECO:0007669"/>
    <property type="project" value="InterPro"/>
</dbReference>
<dbReference type="InterPro" id="IPR006282">
    <property type="entry name" value="Thi_PPkinase"/>
</dbReference>
<feature type="domain" description="Thiamin pyrophosphokinase catalytic" evidence="5">
    <location>
        <begin position="21"/>
        <end position="119"/>
    </location>
</feature>
<dbReference type="NCBIfam" id="TIGR01378">
    <property type="entry name" value="thi_PPkinase"/>
    <property type="match status" value="1"/>
</dbReference>
<dbReference type="InterPro" id="IPR007371">
    <property type="entry name" value="TPK_catalytic"/>
</dbReference>
<dbReference type="EMBL" id="VSSQ01008623">
    <property type="protein sequence ID" value="MPM39392.1"/>
    <property type="molecule type" value="Genomic_DNA"/>
</dbReference>
<dbReference type="AlphaFoldDB" id="A0A644ZET7"/>
<evidence type="ECO:0000256" key="3">
    <source>
        <dbReference type="ARBA" id="ARBA00022777"/>
    </source>
</evidence>
<feature type="domain" description="Thiamin pyrophosphokinase-like substrate-binding" evidence="6">
    <location>
        <begin position="131"/>
        <end position="194"/>
    </location>
</feature>
<dbReference type="CDD" id="cd07995">
    <property type="entry name" value="TPK"/>
    <property type="match status" value="1"/>
</dbReference>